<feature type="region of interest" description="Disordered" evidence="2">
    <location>
        <begin position="96"/>
        <end position="136"/>
    </location>
</feature>
<feature type="compositionally biased region" description="Basic and acidic residues" evidence="2">
    <location>
        <begin position="116"/>
        <end position="127"/>
    </location>
</feature>
<evidence type="ECO:0000259" key="3">
    <source>
        <dbReference type="Pfam" id="PF03407"/>
    </source>
</evidence>
<protein>
    <submittedName>
        <fullName evidence="6">Nucleotide-diphospho-sugar transferase domain-containing protein</fullName>
    </submittedName>
</protein>
<accession>A0A9P1CIP4</accession>
<evidence type="ECO:0000256" key="2">
    <source>
        <dbReference type="SAM" id="MobiDB-lite"/>
    </source>
</evidence>
<evidence type="ECO:0000313" key="6">
    <source>
        <dbReference type="EMBL" id="CAL4779139.1"/>
    </source>
</evidence>
<gene>
    <name evidence="4" type="ORF">C1SCF055_LOCUS18700</name>
</gene>
<name>A0A9P1CIP4_9DINO</name>
<evidence type="ECO:0000313" key="7">
    <source>
        <dbReference type="Proteomes" id="UP001152797"/>
    </source>
</evidence>
<reference evidence="5" key="2">
    <citation type="submission" date="2024-04" db="EMBL/GenBank/DDBJ databases">
        <authorList>
            <person name="Chen Y."/>
            <person name="Shah S."/>
            <person name="Dougan E. K."/>
            <person name="Thang M."/>
            <person name="Chan C."/>
        </authorList>
    </citation>
    <scope>NUCLEOTIDE SEQUENCE [LARGE SCALE GENOMIC DNA]</scope>
</reference>
<reference evidence="4" key="1">
    <citation type="submission" date="2022-10" db="EMBL/GenBank/DDBJ databases">
        <authorList>
            <person name="Chen Y."/>
            <person name="Dougan E. K."/>
            <person name="Chan C."/>
            <person name="Rhodes N."/>
            <person name="Thang M."/>
        </authorList>
    </citation>
    <scope>NUCLEOTIDE SEQUENCE</scope>
</reference>
<dbReference type="SUPFAM" id="SSF53448">
    <property type="entry name" value="Nucleotide-diphospho-sugar transferases"/>
    <property type="match status" value="1"/>
</dbReference>
<dbReference type="AlphaFoldDB" id="A0A9P1CIP4"/>
<keyword evidence="7" id="KW-1185">Reference proteome</keyword>
<sequence>MGPMGPLWRGSSIGVFLSVLRLGSKGDMRTPRSLKLPRRIQRYQNMVTDFLGSLELVGITGSARASGYETLEGELEIWNNYAEILADRPVPLGSDHPIRLRGTVPATSKPPLTGPRQEKSRTPEARRAPKVRRGTDPVMLSRTSEHLVVFLNSDVKIVILEPLGWIPSKVKRSKDAFQFMKIVLDEDLDCQSAVDVPSEWDWPGYLERVSGEASNQELEIEGAVIFAMNTRATKNMNQKLLECPLGMLSILAHQLQVALAGLTEQISMVTYLMAFGADMIETQLKSPDWLLRALLQSRWPVFTKLAASALLIQARNSWQSPARYQNKPYKLDFLPSELLYPLDEQHQLPHGTTSAALKLRRNAWRRSESYAQLMRALQTSLENAPALRGRHVVMFTLVYGTRYAGYLPRWIQRAVAFGHGARTLLFCLDENTVKVCESHHPFPALCVPGEVKTTANKFHFTSVVVNSGFDVLYLDFDTIFFKDPLPPVLQAAEKADMLLTRDFGTECINIGVVFMKSHPDNAQFMEDLIIWLWHHPYEFCQKAFAGVMGLEDVQWNSIFGDIVRSVPRWAFLDSLNAFVTSTIYGEGAMGWTGREDQIVIYHFLDGTGGVDSSISVRGYVNLFDLFYANDRLNLSETETPLYVQDPQIQVQLDFSRLEGPVQLQACSHLEEAAFPAWKLRQRHDLRNRRDIRPIELS</sequence>
<evidence type="ECO:0000313" key="4">
    <source>
        <dbReference type="EMBL" id="CAI3991827.1"/>
    </source>
</evidence>
<dbReference type="EMBL" id="CAMXCT030001636">
    <property type="protein sequence ID" value="CAL4779139.1"/>
    <property type="molecule type" value="Genomic_DNA"/>
</dbReference>
<dbReference type="EMBL" id="CAMXCT010001636">
    <property type="protein sequence ID" value="CAI3991827.1"/>
    <property type="molecule type" value="Genomic_DNA"/>
</dbReference>
<evidence type="ECO:0000313" key="5">
    <source>
        <dbReference type="EMBL" id="CAL1145202.1"/>
    </source>
</evidence>
<dbReference type="OrthoDB" id="406566at2759"/>
<dbReference type="Proteomes" id="UP001152797">
    <property type="component" value="Unassembled WGS sequence"/>
</dbReference>
<feature type="non-terminal residue" evidence="4">
    <location>
        <position position="1"/>
    </location>
</feature>
<comment type="similarity">
    <text evidence="1">Belongs to the glycosyltransferase 77 family.</text>
</comment>
<dbReference type="InterPro" id="IPR029044">
    <property type="entry name" value="Nucleotide-diphossugar_trans"/>
</dbReference>
<comment type="caution">
    <text evidence="4">The sequence shown here is derived from an EMBL/GenBank/DDBJ whole genome shotgun (WGS) entry which is preliminary data.</text>
</comment>
<organism evidence="4">
    <name type="scientific">Cladocopium goreaui</name>
    <dbReference type="NCBI Taxonomy" id="2562237"/>
    <lineage>
        <taxon>Eukaryota</taxon>
        <taxon>Sar</taxon>
        <taxon>Alveolata</taxon>
        <taxon>Dinophyceae</taxon>
        <taxon>Suessiales</taxon>
        <taxon>Symbiodiniaceae</taxon>
        <taxon>Cladocopium</taxon>
    </lineage>
</organism>
<proteinExistence type="inferred from homology"/>
<feature type="domain" description="Nucleotide-diphospho-sugar transferase" evidence="3">
    <location>
        <begin position="451"/>
        <end position="528"/>
    </location>
</feature>
<dbReference type="EMBL" id="CAMXCT020001636">
    <property type="protein sequence ID" value="CAL1145202.1"/>
    <property type="molecule type" value="Genomic_DNA"/>
</dbReference>
<dbReference type="GO" id="GO:0016740">
    <property type="term" value="F:transferase activity"/>
    <property type="evidence" value="ECO:0007669"/>
    <property type="project" value="UniProtKB-KW"/>
</dbReference>
<dbReference type="Pfam" id="PF03407">
    <property type="entry name" value="Nucleotid_trans"/>
    <property type="match status" value="1"/>
</dbReference>
<keyword evidence="6" id="KW-0808">Transferase</keyword>
<dbReference type="InterPro" id="IPR005069">
    <property type="entry name" value="Nucl-diP-sugar_transferase"/>
</dbReference>
<evidence type="ECO:0000256" key="1">
    <source>
        <dbReference type="ARBA" id="ARBA00007033"/>
    </source>
</evidence>